<feature type="non-terminal residue" evidence="2">
    <location>
        <position position="1"/>
    </location>
</feature>
<feature type="compositionally biased region" description="Basic and acidic residues" evidence="1">
    <location>
        <begin position="50"/>
        <end position="66"/>
    </location>
</feature>
<comment type="caution">
    <text evidence="2">The sequence shown here is derived from an EMBL/GenBank/DDBJ whole genome shotgun (WGS) entry which is preliminary data.</text>
</comment>
<evidence type="ECO:0000256" key="1">
    <source>
        <dbReference type="SAM" id="MobiDB-lite"/>
    </source>
</evidence>
<proteinExistence type="predicted"/>
<feature type="compositionally biased region" description="Pro residues" evidence="1">
    <location>
        <begin position="1"/>
        <end position="11"/>
    </location>
</feature>
<dbReference type="EMBL" id="CAUYUJ010022566">
    <property type="protein sequence ID" value="CAK0911351.1"/>
    <property type="molecule type" value="Genomic_DNA"/>
</dbReference>
<name>A0ABN9YEU5_9DINO</name>
<organism evidence="2 3">
    <name type="scientific">Prorocentrum cordatum</name>
    <dbReference type="NCBI Taxonomy" id="2364126"/>
    <lineage>
        <taxon>Eukaryota</taxon>
        <taxon>Sar</taxon>
        <taxon>Alveolata</taxon>
        <taxon>Dinophyceae</taxon>
        <taxon>Prorocentrales</taxon>
        <taxon>Prorocentraceae</taxon>
        <taxon>Prorocentrum</taxon>
    </lineage>
</organism>
<keyword evidence="3" id="KW-1185">Reference proteome</keyword>
<sequence length="66" mass="7077">VASAAPRPPRSTAPGVAGPLPPTKVLPLDLRGQAKRTDFHIGPRGLGYSAKRDAPQRAERLVLRRD</sequence>
<accession>A0ABN9YEU5</accession>
<dbReference type="Proteomes" id="UP001189429">
    <property type="component" value="Unassembled WGS sequence"/>
</dbReference>
<evidence type="ECO:0000313" key="2">
    <source>
        <dbReference type="EMBL" id="CAK0911351.1"/>
    </source>
</evidence>
<gene>
    <name evidence="2" type="ORF">PCOR1329_LOCUS85260</name>
</gene>
<reference evidence="2" key="1">
    <citation type="submission" date="2023-10" db="EMBL/GenBank/DDBJ databases">
        <authorList>
            <person name="Chen Y."/>
            <person name="Shah S."/>
            <person name="Dougan E. K."/>
            <person name="Thang M."/>
            <person name="Chan C."/>
        </authorList>
    </citation>
    <scope>NUCLEOTIDE SEQUENCE [LARGE SCALE GENOMIC DNA]</scope>
</reference>
<protein>
    <submittedName>
        <fullName evidence="2">Uncharacterized protein</fullName>
    </submittedName>
</protein>
<evidence type="ECO:0000313" key="3">
    <source>
        <dbReference type="Proteomes" id="UP001189429"/>
    </source>
</evidence>
<feature type="region of interest" description="Disordered" evidence="1">
    <location>
        <begin position="1"/>
        <end position="66"/>
    </location>
</feature>